<keyword evidence="3" id="KW-1185">Reference proteome</keyword>
<dbReference type="EMBL" id="BAAAZP010000086">
    <property type="protein sequence ID" value="GAA3675637.1"/>
    <property type="molecule type" value="Genomic_DNA"/>
</dbReference>
<comment type="caution">
    <text evidence="2">The sequence shown here is derived from an EMBL/GenBank/DDBJ whole genome shotgun (WGS) entry which is preliminary data.</text>
</comment>
<evidence type="ECO:0000313" key="2">
    <source>
        <dbReference type="EMBL" id="GAA3675637.1"/>
    </source>
</evidence>
<feature type="domain" description="DUF7824" evidence="1">
    <location>
        <begin position="542"/>
        <end position="618"/>
    </location>
</feature>
<dbReference type="Pfam" id="PF25148">
    <property type="entry name" value="DUF7824"/>
    <property type="match status" value="1"/>
</dbReference>
<gene>
    <name evidence="2" type="ORF">GCM10022224_044820</name>
</gene>
<dbReference type="InterPro" id="IPR056726">
    <property type="entry name" value="DUF7824"/>
</dbReference>
<dbReference type="Proteomes" id="UP001500902">
    <property type="component" value="Unassembled WGS sequence"/>
</dbReference>
<name>A0ABP7C0Q2_9ACTN</name>
<evidence type="ECO:0000259" key="1">
    <source>
        <dbReference type="Pfam" id="PF25148"/>
    </source>
</evidence>
<protein>
    <submittedName>
        <fullName evidence="2">DUF6493 family protein</fullName>
    </submittedName>
</protein>
<sequence length="891" mass="95311">MSAAIVTVPAMDHWNEIRKLIEGRHAERLTEQLVALGGEARKQVAARLPELLKELRGRFDRWDRDLVDYAVVLRVAGAATLGGAAAVASWLYRRDYAPQWAGPDNDVDLVLTVLADRPAAWRADLAERLVLRTRVADDRGMALALALLRRTGITPPPHDVLVAGWANGSPSRLGDDPLLDHLLPRLFEAEGVGRVLQWDNAPDAGWLGALLDLADAGRVEREALIVGCLRRFLRGGTPIDLRFFVRLHEALDPSPAEVAGHARDYLRLLPAAPGPVADLAVKRLRALAPQSGGTPAEGTGSADMRATGGLSADDLAEAWESLLFRAERKLVRAGLSWLRASVRRSPELADAVAAPLARAFAADSAELQEMAVEVALAHVGGMGEESRAVIREAVELLPPGLGRQAALAFDGGTVADAAPAYVPPPLPPAPERAGALEPPPGSPAELARLTSQDGGRTWQAWERLLAGFVTLAGRDPDGVAAALRPQRLDWASWTYQEESWRRADQWLQGAVLSLSGAAPKRRVWLDLLPTSRVAAPDLLLLHRAAEILRAVEEGGLPPLLLATPTHDTGHVAAAELVRRLEVLEAAGVKPLAADFQQALLRLPRTPDPEAAGRAARLTSAAGRVLAAWTCPEPAVAMEWRCGNAGPEHDWHDRGHDHNVRLTPTCAGGRTGLPLVDLMLGGVEERTEAEHVAWWPATLPAHREVAAAHLAPYVLIRYWDASWVGPAQALAVARSEGPAGAAFALLLARVLGDPQMPESLEVLLEVAARGELPAREMGRQVGLLLATGEVRMIDMVAALESAARQGAHAQVWEIAAAALPVLLPPEGERPRNGLGGFVALAASAAEWCGARGEIAEVRAMAARKGNSGLLREVRRLHDHLTAAPGRAMGQER</sequence>
<proteinExistence type="predicted"/>
<evidence type="ECO:0000313" key="3">
    <source>
        <dbReference type="Proteomes" id="UP001500902"/>
    </source>
</evidence>
<accession>A0ABP7C0Q2</accession>
<reference evidence="3" key="1">
    <citation type="journal article" date="2019" name="Int. J. Syst. Evol. Microbiol.">
        <title>The Global Catalogue of Microorganisms (GCM) 10K type strain sequencing project: providing services to taxonomists for standard genome sequencing and annotation.</title>
        <authorList>
            <consortium name="The Broad Institute Genomics Platform"/>
            <consortium name="The Broad Institute Genome Sequencing Center for Infectious Disease"/>
            <person name="Wu L."/>
            <person name="Ma J."/>
        </authorList>
    </citation>
    <scope>NUCLEOTIDE SEQUENCE [LARGE SCALE GENOMIC DNA]</scope>
    <source>
        <strain evidence="3">JCM 16904</strain>
    </source>
</reference>
<organism evidence="2 3">
    <name type="scientific">Nonomuraea antimicrobica</name>
    <dbReference type="NCBI Taxonomy" id="561173"/>
    <lineage>
        <taxon>Bacteria</taxon>
        <taxon>Bacillati</taxon>
        <taxon>Actinomycetota</taxon>
        <taxon>Actinomycetes</taxon>
        <taxon>Streptosporangiales</taxon>
        <taxon>Streptosporangiaceae</taxon>
        <taxon>Nonomuraea</taxon>
    </lineage>
</organism>